<dbReference type="RefSeq" id="WP_068554766.1">
    <property type="nucleotide sequence ID" value="NZ_LOEE01000016.1"/>
</dbReference>
<sequence length="525" mass="58118">MITKKFVSLVMILNIIAGLLITPYSAFAAENTGVHKIYRLDTGVIFIWSNSSGIWQRGYGPGSSYSSGFSLDLTTNDQFGKSNIKNVKVYPYTTEFYRQTGITPIFNVTAKAKNMQEYTDNYMPHASQNISITKAEYNPSTGKVEVNYNALLNSDLLYDVKEKVAFEKEQYIYDYMGGKDAVPANVIASLEAMKGNLFSPKVQGFMYFVPIIIEYEVQQQPQESIPAPVPAPGVPQQPTPQGNPDIQTNLKIKLTKIAENASAGQAVEVRGYVELEGQSSIASDIALIVDGKEVQRLRDVAIAGKREFKLVFEMPNKAVNVYAAVNPDKTKPNLERTWADNVSDLMAVFLNTSEKNPGEKITVDIIAPKSMQPKEPYNPWNFQVTVSWSLWRYEIEEETYIDANGVERTRRRTIKVPVTKTVAMNIKASGQYVTMYYPNTGEQIIKNATKEYPGQSLTVSGDGEKTFSYSVPGGWFIVDTKTEYGFGPAGYNAILNATLSNGAKDTATVLVKGISPLKAGVKLSQ</sequence>
<dbReference type="STRING" id="520762.AN619_04960"/>
<organism evidence="2 3">
    <name type="scientific">Thermotalea metallivorans</name>
    <dbReference type="NCBI Taxonomy" id="520762"/>
    <lineage>
        <taxon>Bacteria</taxon>
        <taxon>Bacillati</taxon>
        <taxon>Bacillota</taxon>
        <taxon>Clostridia</taxon>
        <taxon>Peptostreptococcales</taxon>
        <taxon>Thermotaleaceae</taxon>
        <taxon>Thermotalea</taxon>
    </lineage>
</organism>
<feature type="signal peptide" evidence="1">
    <location>
        <begin position="1"/>
        <end position="28"/>
    </location>
</feature>
<name>A0A140L9Z5_9FIRM</name>
<keyword evidence="3" id="KW-1185">Reference proteome</keyword>
<gene>
    <name evidence="2" type="ORF">AN619_04960</name>
</gene>
<protein>
    <submittedName>
        <fullName evidence="2">Uncharacterized protein</fullName>
    </submittedName>
</protein>
<proteinExistence type="predicted"/>
<accession>A0A140L9Z5</accession>
<keyword evidence="1" id="KW-0732">Signal</keyword>
<dbReference type="OrthoDB" id="2088379at2"/>
<evidence type="ECO:0000256" key="1">
    <source>
        <dbReference type="SAM" id="SignalP"/>
    </source>
</evidence>
<reference evidence="2 3" key="1">
    <citation type="submission" date="2015-12" db="EMBL/GenBank/DDBJ databases">
        <title>Draft genome sequence of the thermoanaerobe Thermotalea metallivorans, an isolate from the runoff channel of the Great Artesian Basin, Australia.</title>
        <authorList>
            <person name="Patel B.K."/>
        </authorList>
    </citation>
    <scope>NUCLEOTIDE SEQUENCE [LARGE SCALE GENOMIC DNA]</scope>
    <source>
        <strain evidence="2 3">B2-1</strain>
    </source>
</reference>
<dbReference type="EMBL" id="LOEE01000016">
    <property type="protein sequence ID" value="KXG77370.1"/>
    <property type="molecule type" value="Genomic_DNA"/>
</dbReference>
<dbReference type="AlphaFoldDB" id="A0A140L9Z5"/>
<comment type="caution">
    <text evidence="2">The sequence shown here is derived from an EMBL/GenBank/DDBJ whole genome shotgun (WGS) entry which is preliminary data.</text>
</comment>
<dbReference type="Proteomes" id="UP000070456">
    <property type="component" value="Unassembled WGS sequence"/>
</dbReference>
<evidence type="ECO:0000313" key="2">
    <source>
        <dbReference type="EMBL" id="KXG77370.1"/>
    </source>
</evidence>
<evidence type="ECO:0000313" key="3">
    <source>
        <dbReference type="Proteomes" id="UP000070456"/>
    </source>
</evidence>
<feature type="chain" id="PRO_5007491612" evidence="1">
    <location>
        <begin position="29"/>
        <end position="525"/>
    </location>
</feature>